<proteinExistence type="predicted"/>
<comment type="caution">
    <text evidence="1">The sequence shown here is derived from an EMBL/GenBank/DDBJ whole genome shotgun (WGS) entry which is preliminary data.</text>
</comment>
<organism evidence="1 2">
    <name type="scientific">Halosaccharopolyspora lacisalsi</name>
    <dbReference type="NCBI Taxonomy" id="1000566"/>
    <lineage>
        <taxon>Bacteria</taxon>
        <taxon>Bacillati</taxon>
        <taxon>Actinomycetota</taxon>
        <taxon>Actinomycetes</taxon>
        <taxon>Pseudonocardiales</taxon>
        <taxon>Pseudonocardiaceae</taxon>
        <taxon>Halosaccharopolyspora</taxon>
    </lineage>
</organism>
<dbReference type="EMBL" id="JACGWZ010000002">
    <property type="protein sequence ID" value="MBA8824514.1"/>
    <property type="molecule type" value="Genomic_DNA"/>
</dbReference>
<gene>
    <name evidence="1" type="ORF">FHX42_001861</name>
</gene>
<sequence>MRPRTQDFLARQVFGGNPTQREGLAARQVPGEGELDLPALLEAVPAELPVSVEAPDLAHVRAWGHQEFRRRQHDAARTLLDSRPTVQGGQPR</sequence>
<evidence type="ECO:0000313" key="2">
    <source>
        <dbReference type="Proteomes" id="UP000569329"/>
    </source>
</evidence>
<dbReference type="InterPro" id="IPR036237">
    <property type="entry name" value="Xyl_isomerase-like_sf"/>
</dbReference>
<dbReference type="SUPFAM" id="SSF51658">
    <property type="entry name" value="Xylose isomerase-like"/>
    <property type="match status" value="1"/>
</dbReference>
<dbReference type="AlphaFoldDB" id="A0A839DSM8"/>
<protein>
    <submittedName>
        <fullName evidence="1">Uncharacterized protein</fullName>
    </submittedName>
</protein>
<keyword evidence="2" id="KW-1185">Reference proteome</keyword>
<reference evidence="1 2" key="1">
    <citation type="submission" date="2020-07" db="EMBL/GenBank/DDBJ databases">
        <title>Sequencing the genomes of 1000 actinobacteria strains.</title>
        <authorList>
            <person name="Klenk H.-P."/>
        </authorList>
    </citation>
    <scope>NUCLEOTIDE SEQUENCE [LARGE SCALE GENOMIC DNA]</scope>
    <source>
        <strain evidence="1 2">DSM 45975</strain>
    </source>
</reference>
<evidence type="ECO:0000313" key="1">
    <source>
        <dbReference type="EMBL" id="MBA8824514.1"/>
    </source>
</evidence>
<name>A0A839DSM8_9PSEU</name>
<dbReference type="Proteomes" id="UP000569329">
    <property type="component" value="Unassembled WGS sequence"/>
</dbReference>
<dbReference type="RefSeq" id="WP_235987148.1">
    <property type="nucleotide sequence ID" value="NZ_JACGWZ010000002.1"/>
</dbReference>
<dbReference type="Gene3D" id="3.20.20.150">
    <property type="entry name" value="Divalent-metal-dependent TIM barrel enzymes"/>
    <property type="match status" value="1"/>
</dbReference>
<accession>A0A839DSM8</accession>